<reference evidence="2" key="2">
    <citation type="submission" date="2025-09" db="UniProtKB">
        <authorList>
            <consortium name="Ensembl"/>
        </authorList>
    </citation>
    <scope>IDENTIFICATION</scope>
</reference>
<sequence length="293" mass="33634">QLQQISQQGIIVDLYSRYDSPGHSASYGTYSLLDIKSKLVVVQETVKVTEVKNSYLLEVKGLERCLSKLGDYDVTLFVLATDCHLSVQKIIWWEYNRNMISGILMITNHLWFCVTTCEENVTKLKKKWISILHHITNVHHWVSVLPNSKLDQTSLGTHTGQLESLHSLYTKYATERKKFLRESLEARLHVAALDHNNHVDRETAKTKQGEEQHKHQYSKAAQQNVVTPLKVDKDYTFRKNIVAGVINRCRVTSIRATLRELKTETPITLAQHKGVEKPKRALSVAKHLKNNNE</sequence>
<dbReference type="PANTHER" id="PTHR31751:SF42">
    <property type="entry name" value="PROTEIN CBG10204"/>
    <property type="match status" value="1"/>
</dbReference>
<keyword evidence="3" id="KW-1185">Reference proteome</keyword>
<dbReference type="AlphaFoldDB" id="A0A3B4XFR6"/>
<dbReference type="Proteomes" id="UP000261360">
    <property type="component" value="Unplaced"/>
</dbReference>
<evidence type="ECO:0000313" key="3">
    <source>
        <dbReference type="Proteomes" id="UP000261360"/>
    </source>
</evidence>
<reference evidence="2" key="1">
    <citation type="submission" date="2025-08" db="UniProtKB">
        <authorList>
            <consortium name="Ensembl"/>
        </authorList>
    </citation>
    <scope>IDENTIFICATION</scope>
</reference>
<protein>
    <submittedName>
        <fullName evidence="2">Uncharacterized protein</fullName>
    </submittedName>
</protein>
<feature type="compositionally biased region" description="Basic and acidic residues" evidence="1">
    <location>
        <begin position="195"/>
        <end position="214"/>
    </location>
</feature>
<dbReference type="GeneTree" id="ENSGT00940000164945"/>
<proteinExistence type="predicted"/>
<feature type="region of interest" description="Disordered" evidence="1">
    <location>
        <begin position="195"/>
        <end position="222"/>
    </location>
</feature>
<evidence type="ECO:0000256" key="1">
    <source>
        <dbReference type="SAM" id="MobiDB-lite"/>
    </source>
</evidence>
<dbReference type="PANTHER" id="PTHR31751">
    <property type="entry name" value="SI:CH211-108C17.2-RELATED-RELATED"/>
    <property type="match status" value="1"/>
</dbReference>
<name>A0A3B4XFR6_SERLL</name>
<accession>A0A3B4XFR6</accession>
<dbReference type="Ensembl" id="ENSSLDT00000015572.1">
    <property type="protein sequence ID" value="ENSSLDP00000015001.1"/>
    <property type="gene ID" value="ENSSLDG00000011952.1"/>
</dbReference>
<organism evidence="2 3">
    <name type="scientific">Seriola lalandi dorsalis</name>
    <dbReference type="NCBI Taxonomy" id="1841481"/>
    <lineage>
        <taxon>Eukaryota</taxon>
        <taxon>Metazoa</taxon>
        <taxon>Chordata</taxon>
        <taxon>Craniata</taxon>
        <taxon>Vertebrata</taxon>
        <taxon>Euteleostomi</taxon>
        <taxon>Actinopterygii</taxon>
        <taxon>Neopterygii</taxon>
        <taxon>Teleostei</taxon>
        <taxon>Neoteleostei</taxon>
        <taxon>Acanthomorphata</taxon>
        <taxon>Carangaria</taxon>
        <taxon>Carangiformes</taxon>
        <taxon>Carangidae</taxon>
        <taxon>Seriola</taxon>
    </lineage>
</organism>
<evidence type="ECO:0000313" key="2">
    <source>
        <dbReference type="Ensembl" id="ENSSLDP00000015001.1"/>
    </source>
</evidence>